<feature type="domain" description="Mycothiol-dependent maleylpyruvate isomerase metal-binding" evidence="1">
    <location>
        <begin position="13"/>
        <end position="128"/>
    </location>
</feature>
<comment type="caution">
    <text evidence="2">The sequence shown here is derived from an EMBL/GenBank/DDBJ whole genome shotgun (WGS) entry which is preliminary data.</text>
</comment>
<dbReference type="EMBL" id="BAAAGS010000008">
    <property type="protein sequence ID" value="GAA0518140.1"/>
    <property type="molecule type" value="Genomic_DNA"/>
</dbReference>
<evidence type="ECO:0000313" key="2">
    <source>
        <dbReference type="EMBL" id="GAA0518140.1"/>
    </source>
</evidence>
<name>A0ABP3MD44_SACER</name>
<dbReference type="NCBIfam" id="TIGR03086">
    <property type="entry name" value="TIGR03086 family metal-binding protein"/>
    <property type="match status" value="1"/>
</dbReference>
<evidence type="ECO:0000259" key="1">
    <source>
        <dbReference type="Pfam" id="PF11716"/>
    </source>
</evidence>
<dbReference type="SUPFAM" id="SSF109854">
    <property type="entry name" value="DinB/YfiT-like putative metalloenzymes"/>
    <property type="match status" value="1"/>
</dbReference>
<dbReference type="NCBIfam" id="TIGR03083">
    <property type="entry name" value="maleylpyruvate isomerase family mycothiol-dependent enzyme"/>
    <property type="match status" value="1"/>
</dbReference>
<dbReference type="Proteomes" id="UP001500729">
    <property type="component" value="Unassembled WGS sequence"/>
</dbReference>
<gene>
    <name evidence="2" type="ORF">GCM10009533_16540</name>
</gene>
<organism evidence="2 3">
    <name type="scientific">Saccharopolyspora erythraea</name>
    <name type="common">Streptomyces erythraeus</name>
    <dbReference type="NCBI Taxonomy" id="1836"/>
    <lineage>
        <taxon>Bacteria</taxon>
        <taxon>Bacillati</taxon>
        <taxon>Actinomycetota</taxon>
        <taxon>Actinomycetes</taxon>
        <taxon>Pseudonocardiales</taxon>
        <taxon>Pseudonocardiaceae</taxon>
        <taxon>Saccharopolyspora</taxon>
    </lineage>
</organism>
<evidence type="ECO:0000313" key="3">
    <source>
        <dbReference type="Proteomes" id="UP001500729"/>
    </source>
</evidence>
<keyword evidence="3" id="KW-1185">Reference proteome</keyword>
<reference evidence="3" key="1">
    <citation type="journal article" date="2019" name="Int. J. Syst. Evol. Microbiol.">
        <title>The Global Catalogue of Microorganisms (GCM) 10K type strain sequencing project: providing services to taxonomists for standard genome sequencing and annotation.</title>
        <authorList>
            <consortium name="The Broad Institute Genomics Platform"/>
            <consortium name="The Broad Institute Genome Sequencing Center for Infectious Disease"/>
            <person name="Wu L."/>
            <person name="Ma J."/>
        </authorList>
    </citation>
    <scope>NUCLEOTIDE SEQUENCE [LARGE SCALE GENOMIC DNA]</scope>
    <source>
        <strain evidence="3">JCM 10303</strain>
    </source>
</reference>
<proteinExistence type="predicted"/>
<sequence>MLWCMSDISERYRALAAEFTRRVAAVPAGSWENPSPCEGWTARDVLRHVVEVHRDMPSWAGLSVTLHRHVDDDPVGAWSEARDAIQELLEDPDRAGKRYDGIFGPTTAEATVDRFLGFDLLVHGWDIARATGQDESLPEHEVTRVYADARALGDNLRRSGVCGPEVVVGEDASEQEKLLAFLGRRP</sequence>
<dbReference type="Pfam" id="PF11716">
    <property type="entry name" value="MDMPI_N"/>
    <property type="match status" value="1"/>
</dbReference>
<dbReference type="InterPro" id="IPR024344">
    <property type="entry name" value="MDMPI_metal-binding"/>
</dbReference>
<protein>
    <submittedName>
        <fullName evidence="2">TIGR03086 family metal-binding protein</fullName>
    </submittedName>
</protein>
<dbReference type="InterPro" id="IPR017517">
    <property type="entry name" value="Maleyloyr_isom"/>
</dbReference>
<dbReference type="Gene3D" id="1.20.120.450">
    <property type="entry name" value="dinb family like domain"/>
    <property type="match status" value="1"/>
</dbReference>
<dbReference type="InterPro" id="IPR017520">
    <property type="entry name" value="CHP03086"/>
</dbReference>
<accession>A0ABP3MD44</accession>
<dbReference type="InterPro" id="IPR034660">
    <property type="entry name" value="DinB/YfiT-like"/>
</dbReference>